<keyword evidence="3" id="KW-1185">Reference proteome</keyword>
<evidence type="ECO:0000256" key="1">
    <source>
        <dbReference type="SAM" id="MobiDB-lite"/>
    </source>
</evidence>
<dbReference type="EMBL" id="JAWDGP010006680">
    <property type="protein sequence ID" value="KAK3736939.1"/>
    <property type="molecule type" value="Genomic_DNA"/>
</dbReference>
<feature type="compositionally biased region" description="Acidic residues" evidence="1">
    <location>
        <begin position="123"/>
        <end position="134"/>
    </location>
</feature>
<comment type="caution">
    <text evidence="2">The sequence shown here is derived from an EMBL/GenBank/DDBJ whole genome shotgun (WGS) entry which is preliminary data.</text>
</comment>
<feature type="compositionally biased region" description="Acidic residues" evidence="1">
    <location>
        <begin position="577"/>
        <end position="599"/>
    </location>
</feature>
<organism evidence="2 3">
    <name type="scientific">Elysia crispata</name>
    <name type="common">lettuce slug</name>
    <dbReference type="NCBI Taxonomy" id="231223"/>
    <lineage>
        <taxon>Eukaryota</taxon>
        <taxon>Metazoa</taxon>
        <taxon>Spiralia</taxon>
        <taxon>Lophotrochozoa</taxon>
        <taxon>Mollusca</taxon>
        <taxon>Gastropoda</taxon>
        <taxon>Heterobranchia</taxon>
        <taxon>Euthyneura</taxon>
        <taxon>Panpulmonata</taxon>
        <taxon>Sacoglossa</taxon>
        <taxon>Placobranchoidea</taxon>
        <taxon>Plakobranchidae</taxon>
        <taxon>Elysia</taxon>
    </lineage>
</organism>
<feature type="region of interest" description="Disordered" evidence="1">
    <location>
        <begin position="322"/>
        <end position="368"/>
    </location>
</feature>
<feature type="region of interest" description="Disordered" evidence="1">
    <location>
        <begin position="435"/>
        <end position="513"/>
    </location>
</feature>
<proteinExistence type="predicted"/>
<feature type="region of interest" description="Disordered" evidence="1">
    <location>
        <begin position="43"/>
        <end position="143"/>
    </location>
</feature>
<feature type="region of interest" description="Disordered" evidence="1">
    <location>
        <begin position="386"/>
        <end position="423"/>
    </location>
</feature>
<sequence length="613" mass="66139">MIKHVSKLCTKTITANTLSEMLTDDCDVSTGSADAVHTSAVAAGASGDHKGGESGSEANLGSDSSRSRKRPTFQRKNHENRSRKRRASFDRPVIDSSHVINDNVDERNNDGGDFGFENVDICGDSDGDDAEDETPTTKATSHREVPAGLPTVANHGPNGSLQTTLHQGVQLSSALDGESRSKIRHVNPLDSAWPNSIALRECHVDLQSECLANGRSPHRIGNTRVVTSATACSTSQRCSPPCTAVVTSSTALTPHTFSIESLTANLGQQTNSSADGFKRRFSHPSGLNVTDTYVYHSDTPSDKRHTLSPLREDAQRHNSLLDRLSPAGGAPQGEYMGKCSPSTTPPAGDADRQSASPAPSSPSPNCDELVMKRRKPSLADAAAVIATKNPRDGSSNKNGGDKVCAPTTPPATTKRNNSSRPSFLISDILGVKESRDQNSDEHFSSNTKPTSSSPLTSNGRHEFDNNNQPGLNTRHHIGVYSHHHHTQHHPYSHQHHHQQQHQHHHPHPYSLYNSNATANMAASAALALGAPYNFVGLNPNHPVLSPSYQRPAEGRQSPHNHSLPPGLDPSHRGLDSSYEDEMLREDDDDNDEDEGDDGRDNDSISEGKSFFIN</sequence>
<feature type="region of interest" description="Disordered" evidence="1">
    <location>
        <begin position="545"/>
        <end position="613"/>
    </location>
</feature>
<evidence type="ECO:0000313" key="2">
    <source>
        <dbReference type="EMBL" id="KAK3736939.1"/>
    </source>
</evidence>
<dbReference type="Proteomes" id="UP001283361">
    <property type="component" value="Unassembled WGS sequence"/>
</dbReference>
<feature type="compositionally biased region" description="Basic residues" evidence="1">
    <location>
        <begin position="473"/>
        <end position="507"/>
    </location>
</feature>
<accession>A0AAE0YA56</accession>
<protein>
    <submittedName>
        <fullName evidence="2">Uncharacterized protein</fullName>
    </submittedName>
</protein>
<reference evidence="2" key="1">
    <citation type="journal article" date="2023" name="G3 (Bethesda)">
        <title>A reference genome for the long-term kleptoplast-retaining sea slug Elysia crispata morphotype clarki.</title>
        <authorList>
            <person name="Eastman K.E."/>
            <person name="Pendleton A.L."/>
            <person name="Shaikh M.A."/>
            <person name="Suttiyut T."/>
            <person name="Ogas R."/>
            <person name="Tomko P."/>
            <person name="Gavelis G."/>
            <person name="Widhalm J.R."/>
            <person name="Wisecaver J.H."/>
        </authorList>
    </citation>
    <scope>NUCLEOTIDE SEQUENCE</scope>
    <source>
        <strain evidence="2">ECLA1</strain>
    </source>
</reference>
<feature type="compositionally biased region" description="Polar residues" evidence="1">
    <location>
        <begin position="444"/>
        <end position="458"/>
    </location>
</feature>
<name>A0AAE0YA56_9GAST</name>
<dbReference type="AlphaFoldDB" id="A0AAE0YA56"/>
<evidence type="ECO:0000313" key="3">
    <source>
        <dbReference type="Proteomes" id="UP001283361"/>
    </source>
</evidence>
<gene>
    <name evidence="2" type="ORF">RRG08_009418</name>
</gene>
<feature type="compositionally biased region" description="Polar residues" evidence="1">
    <location>
        <begin position="410"/>
        <end position="421"/>
    </location>
</feature>